<dbReference type="PANTHER" id="PTHR43369:SF2">
    <property type="entry name" value="PHOSPHORIBOSYLGLYCINAMIDE FORMYLTRANSFERASE"/>
    <property type="match status" value="1"/>
</dbReference>
<dbReference type="Gene3D" id="3.40.50.170">
    <property type="entry name" value="Formyl transferase, N-terminal domain"/>
    <property type="match status" value="1"/>
</dbReference>
<dbReference type="InterPro" id="IPR004607">
    <property type="entry name" value="GART"/>
</dbReference>
<dbReference type="CDD" id="cd08645">
    <property type="entry name" value="FMT_core_GART"/>
    <property type="match status" value="1"/>
</dbReference>
<dbReference type="EC" id="2.1.2.2" evidence="4"/>
<name>A0A1M4YUL9_MARH1</name>
<organism evidence="6 7">
    <name type="scientific">Marinitoga hydrogenitolerans (strain DSM 16785 / JCM 12826 / AT1271)</name>
    <dbReference type="NCBI Taxonomy" id="1122195"/>
    <lineage>
        <taxon>Bacteria</taxon>
        <taxon>Thermotogati</taxon>
        <taxon>Thermotogota</taxon>
        <taxon>Thermotogae</taxon>
        <taxon>Petrotogales</taxon>
        <taxon>Petrotogaceae</taxon>
        <taxon>Marinitoga</taxon>
    </lineage>
</organism>
<dbReference type="Pfam" id="PF00551">
    <property type="entry name" value="Formyl_trans_N"/>
    <property type="match status" value="1"/>
</dbReference>
<proteinExistence type="inferred from homology"/>
<dbReference type="Proteomes" id="UP000184334">
    <property type="component" value="Unassembled WGS sequence"/>
</dbReference>
<dbReference type="GO" id="GO:0005829">
    <property type="term" value="C:cytosol"/>
    <property type="evidence" value="ECO:0007669"/>
    <property type="project" value="TreeGrafter"/>
</dbReference>
<feature type="domain" description="Formyl transferase N-terminal" evidence="5">
    <location>
        <begin position="3"/>
        <end position="179"/>
    </location>
</feature>
<dbReference type="HAMAP" id="MF_01930">
    <property type="entry name" value="PurN"/>
    <property type="match status" value="1"/>
</dbReference>
<keyword evidence="3 4" id="KW-0658">Purine biosynthesis</keyword>
<accession>A0A1M4YUL9</accession>
<dbReference type="RefSeq" id="WP_072865510.1">
    <property type="nucleotide sequence ID" value="NZ_FQUI01000034.1"/>
</dbReference>
<dbReference type="OrthoDB" id="9806170at2"/>
<dbReference type="AlphaFoldDB" id="A0A1M4YUL9"/>
<feature type="active site" description="Proton donor" evidence="4">
    <location>
        <position position="106"/>
    </location>
</feature>
<dbReference type="EMBL" id="FQUI01000034">
    <property type="protein sequence ID" value="SHF09509.1"/>
    <property type="molecule type" value="Genomic_DNA"/>
</dbReference>
<dbReference type="STRING" id="1122195.SAMN02745164_01769"/>
<evidence type="ECO:0000313" key="7">
    <source>
        <dbReference type="Proteomes" id="UP000184334"/>
    </source>
</evidence>
<dbReference type="GO" id="GO:0006189">
    <property type="term" value="P:'de novo' IMP biosynthetic process"/>
    <property type="evidence" value="ECO:0007669"/>
    <property type="project" value="UniProtKB-UniRule"/>
</dbReference>
<comment type="caution">
    <text evidence="6">The sequence shown here is derived from an EMBL/GenBank/DDBJ whole genome shotgun (WGS) entry which is preliminary data.</text>
</comment>
<dbReference type="PANTHER" id="PTHR43369">
    <property type="entry name" value="PHOSPHORIBOSYLGLYCINAMIDE FORMYLTRANSFERASE"/>
    <property type="match status" value="1"/>
</dbReference>
<comment type="pathway">
    <text evidence="1 4">Purine metabolism; IMP biosynthesis via de novo pathway; N(2)-formyl-N(1)-(5-phospho-D-ribosyl)glycinamide from N(1)-(5-phospho-D-ribosyl)glycinamide (10-formyl THF route): step 1/1.</text>
</comment>
<dbReference type="SUPFAM" id="SSF53328">
    <property type="entry name" value="Formyltransferase"/>
    <property type="match status" value="1"/>
</dbReference>
<keyword evidence="7" id="KW-1185">Reference proteome</keyword>
<reference evidence="6" key="1">
    <citation type="submission" date="2016-11" db="EMBL/GenBank/DDBJ databases">
        <authorList>
            <person name="Varghese N."/>
            <person name="Submissions S."/>
        </authorList>
    </citation>
    <scope>NUCLEOTIDE SEQUENCE [LARGE SCALE GENOMIC DNA]</scope>
    <source>
        <strain evidence="6">DSM 16785</strain>
    </source>
</reference>
<dbReference type="InterPro" id="IPR002376">
    <property type="entry name" value="Formyl_transf_N"/>
</dbReference>
<keyword evidence="2 4" id="KW-0808">Transferase</keyword>
<comment type="similarity">
    <text evidence="4">Belongs to the GART family.</text>
</comment>
<gene>
    <name evidence="4" type="primary">purN</name>
    <name evidence="6" type="ORF">SAMN02745164_01769</name>
</gene>
<feature type="binding site" evidence="4">
    <location>
        <begin position="13"/>
        <end position="15"/>
    </location>
    <ligand>
        <name>N(1)-(5-phospho-beta-D-ribosyl)glycinamide</name>
        <dbReference type="ChEBI" id="CHEBI:143788"/>
    </ligand>
</feature>
<evidence type="ECO:0000256" key="2">
    <source>
        <dbReference type="ARBA" id="ARBA00022679"/>
    </source>
</evidence>
<evidence type="ECO:0000256" key="4">
    <source>
        <dbReference type="HAMAP-Rule" id="MF_01930"/>
    </source>
</evidence>
<dbReference type="InterPro" id="IPR036477">
    <property type="entry name" value="Formyl_transf_N_sf"/>
</dbReference>
<comment type="function">
    <text evidence="4">Catalyzes the transfer of a formyl group from 10-formyltetrahydrofolate to 5-phospho-ribosyl-glycinamide (GAR), producing 5-phospho-ribosyl-N-formylglycinamide (FGAR) and tetrahydrofolate.</text>
</comment>
<dbReference type="GO" id="GO:0004644">
    <property type="term" value="F:phosphoribosylglycinamide formyltransferase activity"/>
    <property type="evidence" value="ECO:0007669"/>
    <property type="project" value="UniProtKB-UniRule"/>
</dbReference>
<protein>
    <recommendedName>
        <fullName evidence="4">Phosphoribosylglycinamide formyltransferase</fullName>
        <ecNumber evidence="4">2.1.2.2</ecNumber>
    </recommendedName>
    <alternativeName>
        <fullName evidence="4">5'-phosphoribosylglycinamide transformylase</fullName>
    </alternativeName>
    <alternativeName>
        <fullName evidence="4">GAR transformylase</fullName>
        <shortName evidence="4">GART</shortName>
    </alternativeName>
</protein>
<dbReference type="NCBIfam" id="TIGR00639">
    <property type="entry name" value="PurN"/>
    <property type="match status" value="1"/>
</dbReference>
<comment type="catalytic activity">
    <reaction evidence="4">
        <text>N(1)-(5-phospho-beta-D-ribosyl)glycinamide + (6R)-10-formyltetrahydrofolate = N(2)-formyl-N(1)-(5-phospho-beta-D-ribosyl)glycinamide + (6S)-5,6,7,8-tetrahydrofolate + H(+)</text>
        <dbReference type="Rhea" id="RHEA:15053"/>
        <dbReference type="ChEBI" id="CHEBI:15378"/>
        <dbReference type="ChEBI" id="CHEBI:57453"/>
        <dbReference type="ChEBI" id="CHEBI:143788"/>
        <dbReference type="ChEBI" id="CHEBI:147286"/>
        <dbReference type="ChEBI" id="CHEBI:195366"/>
        <dbReference type="EC" id="2.1.2.2"/>
    </reaction>
</comment>
<feature type="binding site" evidence="4">
    <location>
        <position position="62"/>
    </location>
    <ligand>
        <name>(6R)-10-formyltetrahydrofolate</name>
        <dbReference type="ChEBI" id="CHEBI:195366"/>
    </ligand>
</feature>
<evidence type="ECO:0000259" key="5">
    <source>
        <dbReference type="Pfam" id="PF00551"/>
    </source>
</evidence>
<dbReference type="UniPathway" id="UPA00074">
    <property type="reaction ID" value="UER00126"/>
</dbReference>
<evidence type="ECO:0000256" key="1">
    <source>
        <dbReference type="ARBA" id="ARBA00005054"/>
    </source>
</evidence>
<feature type="binding site" evidence="4">
    <location>
        <begin position="87"/>
        <end position="90"/>
    </location>
    <ligand>
        <name>(6R)-10-formyltetrahydrofolate</name>
        <dbReference type="ChEBI" id="CHEBI:195366"/>
    </ligand>
</feature>
<evidence type="ECO:0000256" key="3">
    <source>
        <dbReference type="ARBA" id="ARBA00022755"/>
    </source>
</evidence>
<evidence type="ECO:0000313" key="6">
    <source>
        <dbReference type="EMBL" id="SHF09509.1"/>
    </source>
</evidence>
<feature type="binding site" evidence="4">
    <location>
        <position position="104"/>
    </location>
    <ligand>
        <name>(6R)-10-formyltetrahydrofolate</name>
        <dbReference type="ChEBI" id="CHEBI:195366"/>
    </ligand>
</feature>
<feature type="site" description="Raises pKa of active site His" evidence="4">
    <location>
        <position position="142"/>
    </location>
</feature>
<sequence>MKKKLVVLSSGNGTNFEAIVKKLRNRYEIKLISDNKKAYVLQRAIKLYIDYEIVNYKYFKNRENYNKKLFEYLKKEEPDLIALAGYMKILPEYIVEYFSGRIINIHPSLLPAFKGLNAIKQAFDFGVKYTGITIHYVNNELDGGKIIAQEVVKIETEDTLETLEEKIHKLEHRLYPKVIDKVLRKLTMSI</sequence>